<dbReference type="AlphaFoldDB" id="A0A2P6NLG2"/>
<name>A0A2P6NLG2_9EUKA</name>
<evidence type="ECO:0000313" key="1">
    <source>
        <dbReference type="EMBL" id="PRP84801.1"/>
    </source>
</evidence>
<gene>
    <name evidence="1" type="ORF">PROFUN_07455</name>
</gene>
<protein>
    <submittedName>
        <fullName evidence="1">Uncharacterized protein</fullName>
    </submittedName>
</protein>
<dbReference type="EMBL" id="MDYQ01000056">
    <property type="protein sequence ID" value="PRP84801.1"/>
    <property type="molecule type" value="Genomic_DNA"/>
</dbReference>
<dbReference type="Proteomes" id="UP000241769">
    <property type="component" value="Unassembled WGS sequence"/>
</dbReference>
<accession>A0A2P6NLG2</accession>
<sequence length="106" mass="11796">MSAVRGTGKLPGIFEWHPSGTIYRSTPTSFSSRVRAPRHLGSLHTVTTRLSRDQEQSEYSRAFGYCDGVLNDSVFLLPGLRAYLHWRLRKVWDSPLLALSGFASGG</sequence>
<comment type="caution">
    <text evidence="1">The sequence shown here is derived from an EMBL/GenBank/DDBJ whole genome shotgun (WGS) entry which is preliminary data.</text>
</comment>
<dbReference type="InParanoid" id="A0A2P6NLG2"/>
<reference evidence="1 2" key="1">
    <citation type="journal article" date="2018" name="Genome Biol. Evol.">
        <title>Multiple Roots of Fruiting Body Formation in Amoebozoa.</title>
        <authorList>
            <person name="Hillmann F."/>
            <person name="Forbes G."/>
            <person name="Novohradska S."/>
            <person name="Ferling I."/>
            <person name="Riege K."/>
            <person name="Groth M."/>
            <person name="Westermann M."/>
            <person name="Marz M."/>
            <person name="Spaller T."/>
            <person name="Winckler T."/>
            <person name="Schaap P."/>
            <person name="Glockner G."/>
        </authorList>
    </citation>
    <scope>NUCLEOTIDE SEQUENCE [LARGE SCALE GENOMIC DNA]</scope>
    <source>
        <strain evidence="1 2">Jena</strain>
    </source>
</reference>
<evidence type="ECO:0000313" key="2">
    <source>
        <dbReference type="Proteomes" id="UP000241769"/>
    </source>
</evidence>
<proteinExistence type="predicted"/>
<keyword evidence="2" id="KW-1185">Reference proteome</keyword>
<organism evidence="1 2">
    <name type="scientific">Planoprotostelium fungivorum</name>
    <dbReference type="NCBI Taxonomy" id="1890364"/>
    <lineage>
        <taxon>Eukaryota</taxon>
        <taxon>Amoebozoa</taxon>
        <taxon>Evosea</taxon>
        <taxon>Variosea</taxon>
        <taxon>Cavosteliida</taxon>
        <taxon>Cavosteliaceae</taxon>
        <taxon>Planoprotostelium</taxon>
    </lineage>
</organism>